<dbReference type="SUPFAM" id="SSF103473">
    <property type="entry name" value="MFS general substrate transporter"/>
    <property type="match status" value="1"/>
</dbReference>
<dbReference type="EMBL" id="CP014674">
    <property type="protein sequence ID" value="AOX17011.1"/>
    <property type="molecule type" value="Genomic_DNA"/>
</dbReference>
<evidence type="ECO:0000256" key="2">
    <source>
        <dbReference type="ARBA" id="ARBA00022448"/>
    </source>
</evidence>
<feature type="transmembrane region" description="Helical" evidence="7">
    <location>
        <begin position="206"/>
        <end position="226"/>
    </location>
</feature>
<dbReference type="Pfam" id="PF07690">
    <property type="entry name" value="MFS_1"/>
    <property type="match status" value="1"/>
</dbReference>
<feature type="transmembrane region" description="Helical" evidence="7">
    <location>
        <begin position="180"/>
        <end position="200"/>
    </location>
</feature>
<feature type="transmembrane region" description="Helical" evidence="7">
    <location>
        <begin position="64"/>
        <end position="80"/>
    </location>
</feature>
<proteinExistence type="predicted"/>
<dbReference type="RefSeq" id="WP_070402703.1">
    <property type="nucleotide sequence ID" value="NZ_BJVW01000003.1"/>
</dbReference>
<feature type="transmembrane region" description="Helical" evidence="7">
    <location>
        <begin position="254"/>
        <end position="280"/>
    </location>
</feature>
<protein>
    <recommendedName>
        <fullName evidence="10">MFS transporter</fullName>
    </recommendedName>
</protein>
<feature type="transmembrane region" description="Helical" evidence="7">
    <location>
        <begin position="432"/>
        <end position="451"/>
    </location>
</feature>
<dbReference type="InterPro" id="IPR011701">
    <property type="entry name" value="MFS"/>
</dbReference>
<keyword evidence="3" id="KW-1003">Cell membrane</keyword>
<organism evidence="8 9">
    <name type="scientific">Kozakia baliensis</name>
    <dbReference type="NCBI Taxonomy" id="153496"/>
    <lineage>
        <taxon>Bacteria</taxon>
        <taxon>Pseudomonadati</taxon>
        <taxon>Pseudomonadota</taxon>
        <taxon>Alphaproteobacteria</taxon>
        <taxon>Acetobacterales</taxon>
        <taxon>Acetobacteraceae</taxon>
        <taxon>Kozakia</taxon>
    </lineage>
</organism>
<dbReference type="AlphaFoldDB" id="A0A1D8UTN8"/>
<keyword evidence="2" id="KW-0813">Transport</keyword>
<dbReference type="OrthoDB" id="9772725at2"/>
<dbReference type="PANTHER" id="PTHR23517:SF15">
    <property type="entry name" value="PROTON-DEPENDENT OLIGOPEPTIDE FAMILY TRANSPORT PROTEIN"/>
    <property type="match status" value="1"/>
</dbReference>
<dbReference type="PANTHER" id="PTHR23517">
    <property type="entry name" value="RESISTANCE PROTEIN MDTM, PUTATIVE-RELATED-RELATED"/>
    <property type="match status" value="1"/>
</dbReference>
<evidence type="ECO:0000256" key="4">
    <source>
        <dbReference type="ARBA" id="ARBA00022692"/>
    </source>
</evidence>
<feature type="transmembrane region" description="Helical" evidence="7">
    <location>
        <begin position="142"/>
        <end position="159"/>
    </location>
</feature>
<keyword evidence="6 7" id="KW-0472">Membrane</keyword>
<keyword evidence="5 7" id="KW-1133">Transmembrane helix</keyword>
<feature type="transmembrane region" description="Helical" evidence="7">
    <location>
        <begin position="369"/>
        <end position="390"/>
    </location>
</feature>
<reference evidence="8 9" key="1">
    <citation type="journal article" date="2016" name="Microb. Cell Fact.">
        <title>Dissection of exopolysaccharide biosynthesis in Kozakia baliensis.</title>
        <authorList>
            <person name="Brandt J.U."/>
            <person name="Jakob F."/>
            <person name="Behr J."/>
            <person name="Geissler A.J."/>
            <person name="Vogel R.F."/>
        </authorList>
    </citation>
    <scope>NUCLEOTIDE SEQUENCE [LARGE SCALE GENOMIC DNA]</scope>
    <source>
        <strain evidence="8 9">DSM 14400</strain>
    </source>
</reference>
<feature type="transmembrane region" description="Helical" evidence="7">
    <location>
        <begin position="300"/>
        <end position="324"/>
    </location>
</feature>
<evidence type="ECO:0000256" key="3">
    <source>
        <dbReference type="ARBA" id="ARBA00022475"/>
    </source>
</evidence>
<dbReference type="Proteomes" id="UP000179145">
    <property type="component" value="Chromosome"/>
</dbReference>
<feature type="transmembrane region" description="Helical" evidence="7">
    <location>
        <begin position="120"/>
        <end position="136"/>
    </location>
</feature>
<evidence type="ECO:0000256" key="6">
    <source>
        <dbReference type="ARBA" id="ARBA00023136"/>
    </source>
</evidence>
<evidence type="ECO:0000256" key="5">
    <source>
        <dbReference type="ARBA" id="ARBA00022989"/>
    </source>
</evidence>
<evidence type="ECO:0008006" key="10">
    <source>
        <dbReference type="Google" id="ProtNLM"/>
    </source>
</evidence>
<evidence type="ECO:0000313" key="9">
    <source>
        <dbReference type="Proteomes" id="UP000179145"/>
    </source>
</evidence>
<evidence type="ECO:0000256" key="1">
    <source>
        <dbReference type="ARBA" id="ARBA00004651"/>
    </source>
</evidence>
<evidence type="ECO:0000313" key="8">
    <source>
        <dbReference type="EMBL" id="AOX17011.1"/>
    </source>
</evidence>
<evidence type="ECO:0000256" key="7">
    <source>
        <dbReference type="SAM" id="Phobius"/>
    </source>
</evidence>
<gene>
    <name evidence="8" type="ORF">A0U89_07485</name>
</gene>
<comment type="subcellular location">
    <subcellularLocation>
        <location evidence="1">Cell membrane</location>
        <topology evidence="1">Multi-pass membrane protein</topology>
    </subcellularLocation>
</comment>
<feature type="transmembrane region" description="Helical" evidence="7">
    <location>
        <begin position="336"/>
        <end position="357"/>
    </location>
</feature>
<keyword evidence="4 7" id="KW-0812">Transmembrane</keyword>
<dbReference type="Gene3D" id="1.20.1250.20">
    <property type="entry name" value="MFS general substrate transporter like domains"/>
    <property type="match status" value="2"/>
</dbReference>
<feature type="transmembrane region" description="Helical" evidence="7">
    <location>
        <begin position="28"/>
        <end position="52"/>
    </location>
</feature>
<dbReference type="KEGG" id="kba:A0U89_07485"/>
<accession>A0A1D8UTN8</accession>
<dbReference type="STRING" id="153496.A0U89_07485"/>
<dbReference type="GO" id="GO:0022857">
    <property type="term" value="F:transmembrane transporter activity"/>
    <property type="evidence" value="ECO:0007669"/>
    <property type="project" value="InterPro"/>
</dbReference>
<dbReference type="InterPro" id="IPR036259">
    <property type="entry name" value="MFS_trans_sf"/>
</dbReference>
<name>A0A1D8UTN8_9PROT</name>
<dbReference type="eggNOG" id="COG3104">
    <property type="taxonomic scope" value="Bacteria"/>
</dbReference>
<keyword evidence="9" id="KW-1185">Reference proteome</keyword>
<feature type="transmembrane region" description="Helical" evidence="7">
    <location>
        <begin position="86"/>
        <end position="108"/>
    </location>
</feature>
<feature type="transmembrane region" description="Helical" evidence="7">
    <location>
        <begin position="397"/>
        <end position="417"/>
    </location>
</feature>
<dbReference type="InterPro" id="IPR050171">
    <property type="entry name" value="MFS_Transporters"/>
</dbReference>
<sequence length="473" mass="51267">MTEILPDGAPPFEVSPHVAHSRKHPPGLAVLVLTEGGVAFTLYGIQSLLVLYMENDALLPGHSARIWGMSFFLPFIQSLYNAHSVAASASALMGLFLAAVYATPMLGGLIADYWLGRRRMIILGAATLIAGVFMLAVEPLFLLALFCLLLGFGFLRGLLPAQLGALYQGEDPRRADAFQFFMLGVQMAVIVSPILCSSFADRYGWAAGFLIAGIGVLAGLAVYVLGCHQLPPDPQHMQRSAANRPRLTPQETRAVLVLLALLPVLAVVSVANTEIFNGYLIWGERHYQLTFLGYEVPVSWLVSMDGLVSTGTTLLIVWFWRIWARSRTVPNEIQKMVLGGGIASVGPIFLALGSWLQPGPHQVNILWGIAFHLVNDIGFSLTYATGMALFSRAAPRAVNVTIVACYSLHLFLGNLFVGKLAGLLDFLSASSFWLLHAGLSLGATLLLWLFARFFKDVFAPPVFIRAGVDPSSI</sequence>
<dbReference type="GO" id="GO:0005886">
    <property type="term" value="C:plasma membrane"/>
    <property type="evidence" value="ECO:0007669"/>
    <property type="project" value="UniProtKB-SubCell"/>
</dbReference>